<feature type="transmembrane region" description="Helical" evidence="2">
    <location>
        <begin position="79"/>
        <end position="98"/>
    </location>
</feature>
<dbReference type="GO" id="GO:0016020">
    <property type="term" value="C:membrane"/>
    <property type="evidence" value="ECO:0007669"/>
    <property type="project" value="TreeGrafter"/>
</dbReference>
<dbReference type="EMBL" id="CP059404">
    <property type="protein sequence ID" value="QNE89797.1"/>
    <property type="molecule type" value="Genomic_DNA"/>
</dbReference>
<feature type="transmembrane region" description="Helical" evidence="2">
    <location>
        <begin position="283"/>
        <end position="305"/>
    </location>
</feature>
<dbReference type="InterPro" id="IPR043968">
    <property type="entry name" value="SGNH"/>
</dbReference>
<dbReference type="InterPro" id="IPR002656">
    <property type="entry name" value="Acyl_transf_3_dom"/>
</dbReference>
<keyword evidence="2" id="KW-1133">Transmembrane helix</keyword>
<feature type="transmembrane region" description="Helical" evidence="2">
    <location>
        <begin position="190"/>
        <end position="211"/>
    </location>
</feature>
<keyword evidence="5" id="KW-0012">Acyltransferase</keyword>
<sequence>MSAESSKSFQYRYDLDGLRGIAIGLVVIYHVFVGRVSGGVDVFLLLSGYFFLGSQLRYAGKPDASLNPWWPIWRMLRRLAPALMLTVGVTFILIQMFTPELMRTELTRQITATVLYYQNWELAAQNADYAAASAETSPLQHMWSMSVQGQFYILGIAFAIVLAALAKWRRAAHGPSTSNRISAGEFDGRGFVFGIAGPVLVIVTIASFLYASRHGLFGTPENYYSTFSRTWELTLGAVLAIYGAKIKLPARLADILAVVGLILLASTGMFIANVTAYPGPLSLIPLGGAIFIIIGGEGKVANAMASKSMRWLGDVAYSLYLWHWPLLILSTSYFQFDTPPWWLGLTIIALSLVLADLTHRFVEAPLRQRRKRPLAGEHPVRDGLASLRQTAGAWRGVGGVVTAAAAVALLAITPWWDSTVEDARTDTLNAEQYPGVMAHFGAEAPANLPVEPDPVLVGGIMPPVSTDHCFVPKAAPGDSFHVVTKDGNPCVYGDPHGEKTVYLVGGSHAEQWSSGLDKLGKKMGFKLVPLLRQDCPLQLGDYYDLSPECQQWTQLAVQKVVDAKPDLVISNTTRPQGEIGTGPDYVPAGYIGFWQALADAQIPFLGLRDNPWGFDEQGQSREFDECYVAKGDAVGCGMKRDQVYLPKDPSKHFLDQLPNMKGIDTSDWFCEETDCPVVIGNILVYRDMHHISNAFADSAMPLLEKEIAPFLAESYSPTPGPTFPNTPGVPAPATPQPGEPAAVRPDAPQEVLTDEPVPAQPTQPAQPAAPAAPATP</sequence>
<dbReference type="PANTHER" id="PTHR23028">
    <property type="entry name" value="ACETYLTRANSFERASE"/>
    <property type="match status" value="1"/>
</dbReference>
<dbReference type="Proteomes" id="UP000515743">
    <property type="component" value="Chromosome"/>
</dbReference>
<feature type="domain" description="Acyltransferase 3" evidence="3">
    <location>
        <begin position="13"/>
        <end position="358"/>
    </location>
</feature>
<keyword evidence="5" id="KW-0808">Transferase</keyword>
<evidence type="ECO:0000256" key="1">
    <source>
        <dbReference type="SAM" id="MobiDB-lite"/>
    </source>
</evidence>
<feature type="transmembrane region" description="Helical" evidence="2">
    <location>
        <begin position="151"/>
        <end position="169"/>
    </location>
</feature>
<protein>
    <submittedName>
        <fullName evidence="5">Acyltransferase</fullName>
    </submittedName>
</protein>
<keyword evidence="2" id="KW-0472">Membrane</keyword>
<feature type="transmembrane region" description="Helical" evidence="2">
    <location>
        <begin position="317"/>
        <end position="336"/>
    </location>
</feature>
<dbReference type="Pfam" id="PF01757">
    <property type="entry name" value="Acyl_transf_3"/>
    <property type="match status" value="1"/>
</dbReference>
<reference evidence="5 6" key="1">
    <citation type="submission" date="2020-07" db="EMBL/GenBank/DDBJ databases">
        <title>Complete genome and description of Corynebacterium incognita strain Marseille-Q3630 sp. nov.</title>
        <authorList>
            <person name="Boxberger M."/>
        </authorList>
    </citation>
    <scope>NUCLEOTIDE SEQUENCE [LARGE SCALE GENOMIC DNA]</scope>
    <source>
        <strain evidence="5 6">Marseille-Q3630</strain>
    </source>
</reference>
<feature type="transmembrane region" description="Helical" evidence="2">
    <location>
        <begin position="342"/>
        <end position="362"/>
    </location>
</feature>
<dbReference type="KEGG" id="cik:H0194_01715"/>
<accession>A0A7G7CQD1</accession>
<feature type="compositionally biased region" description="Pro residues" evidence="1">
    <location>
        <begin position="718"/>
        <end position="738"/>
    </location>
</feature>
<feature type="domain" description="SGNH" evidence="4">
    <location>
        <begin position="486"/>
        <end position="704"/>
    </location>
</feature>
<dbReference type="GO" id="GO:0016747">
    <property type="term" value="F:acyltransferase activity, transferring groups other than amino-acyl groups"/>
    <property type="evidence" value="ECO:0007669"/>
    <property type="project" value="InterPro"/>
</dbReference>
<feature type="transmembrane region" description="Helical" evidence="2">
    <location>
        <begin position="396"/>
        <end position="416"/>
    </location>
</feature>
<evidence type="ECO:0000256" key="2">
    <source>
        <dbReference type="SAM" id="Phobius"/>
    </source>
</evidence>
<dbReference type="RefSeq" id="WP_185176171.1">
    <property type="nucleotide sequence ID" value="NZ_CP059404.1"/>
</dbReference>
<dbReference type="InterPro" id="IPR050879">
    <property type="entry name" value="Acyltransferase_3"/>
</dbReference>
<feature type="transmembrane region" description="Helical" evidence="2">
    <location>
        <begin position="255"/>
        <end position="277"/>
    </location>
</feature>
<feature type="transmembrane region" description="Helical" evidence="2">
    <location>
        <begin position="223"/>
        <end position="243"/>
    </location>
</feature>
<evidence type="ECO:0000259" key="4">
    <source>
        <dbReference type="Pfam" id="PF19040"/>
    </source>
</evidence>
<gene>
    <name evidence="5" type="ORF">H0194_01715</name>
</gene>
<dbReference type="PANTHER" id="PTHR23028:SF53">
    <property type="entry name" value="ACYL_TRANSF_3 DOMAIN-CONTAINING PROTEIN"/>
    <property type="match status" value="1"/>
</dbReference>
<organism evidence="5 6">
    <name type="scientific">Corynebacterium incognita</name>
    <dbReference type="NCBI Taxonomy" id="2754725"/>
    <lineage>
        <taxon>Bacteria</taxon>
        <taxon>Bacillati</taxon>
        <taxon>Actinomycetota</taxon>
        <taxon>Actinomycetes</taxon>
        <taxon>Mycobacteriales</taxon>
        <taxon>Corynebacteriaceae</taxon>
        <taxon>Corynebacterium</taxon>
    </lineage>
</organism>
<dbReference type="Pfam" id="PF19040">
    <property type="entry name" value="SGNH"/>
    <property type="match status" value="1"/>
</dbReference>
<keyword evidence="2" id="KW-0812">Transmembrane</keyword>
<dbReference type="AlphaFoldDB" id="A0A7G7CQD1"/>
<evidence type="ECO:0000313" key="6">
    <source>
        <dbReference type="Proteomes" id="UP000515743"/>
    </source>
</evidence>
<feature type="transmembrane region" description="Helical" evidence="2">
    <location>
        <begin position="20"/>
        <end position="52"/>
    </location>
</feature>
<name>A0A7G7CQD1_9CORY</name>
<evidence type="ECO:0000259" key="3">
    <source>
        <dbReference type="Pfam" id="PF01757"/>
    </source>
</evidence>
<keyword evidence="6" id="KW-1185">Reference proteome</keyword>
<proteinExistence type="predicted"/>
<feature type="compositionally biased region" description="Low complexity" evidence="1">
    <location>
        <begin position="760"/>
        <end position="776"/>
    </location>
</feature>
<feature type="region of interest" description="Disordered" evidence="1">
    <location>
        <begin position="714"/>
        <end position="776"/>
    </location>
</feature>
<evidence type="ECO:0000313" key="5">
    <source>
        <dbReference type="EMBL" id="QNE89797.1"/>
    </source>
</evidence>
<dbReference type="GO" id="GO:0009103">
    <property type="term" value="P:lipopolysaccharide biosynthetic process"/>
    <property type="evidence" value="ECO:0007669"/>
    <property type="project" value="TreeGrafter"/>
</dbReference>